<dbReference type="PANTHER" id="PTHR48267:SF1">
    <property type="entry name" value="BILIRUBIN OXIDASE"/>
    <property type="match status" value="1"/>
</dbReference>
<evidence type="ECO:0008006" key="8">
    <source>
        <dbReference type="Google" id="ProtNLM"/>
    </source>
</evidence>
<feature type="domain" description="Plastocyanin-like" evidence="5">
    <location>
        <begin position="72"/>
        <end position="174"/>
    </location>
</feature>
<dbReference type="InterPro" id="IPR001117">
    <property type="entry name" value="Cu-oxidase_2nd"/>
</dbReference>
<dbReference type="GO" id="GO:0005507">
    <property type="term" value="F:copper ion binding"/>
    <property type="evidence" value="ECO:0007669"/>
    <property type="project" value="InterPro"/>
</dbReference>
<evidence type="ECO:0000259" key="5">
    <source>
        <dbReference type="Pfam" id="PF07732"/>
    </source>
</evidence>
<dbReference type="STRING" id="1160509.A0A3N4HM03"/>
<dbReference type="Pfam" id="PF07732">
    <property type="entry name" value="Cu-oxidase_3"/>
    <property type="match status" value="1"/>
</dbReference>
<evidence type="ECO:0000256" key="2">
    <source>
        <dbReference type="ARBA" id="ARBA00023008"/>
    </source>
</evidence>
<name>A0A3N4HM03_ASCIM</name>
<organism evidence="6 7">
    <name type="scientific">Ascobolus immersus RN42</name>
    <dbReference type="NCBI Taxonomy" id="1160509"/>
    <lineage>
        <taxon>Eukaryota</taxon>
        <taxon>Fungi</taxon>
        <taxon>Dikarya</taxon>
        <taxon>Ascomycota</taxon>
        <taxon>Pezizomycotina</taxon>
        <taxon>Pezizomycetes</taxon>
        <taxon>Pezizales</taxon>
        <taxon>Ascobolaceae</taxon>
        <taxon>Ascobolus</taxon>
    </lineage>
</organism>
<dbReference type="InterPro" id="IPR045087">
    <property type="entry name" value="Cu-oxidase_fam"/>
</dbReference>
<dbReference type="Proteomes" id="UP000275078">
    <property type="component" value="Unassembled WGS sequence"/>
</dbReference>
<reference evidence="6 7" key="1">
    <citation type="journal article" date="2018" name="Nat. Ecol. Evol.">
        <title>Pezizomycetes genomes reveal the molecular basis of ectomycorrhizal truffle lifestyle.</title>
        <authorList>
            <person name="Murat C."/>
            <person name="Payen T."/>
            <person name="Noel B."/>
            <person name="Kuo A."/>
            <person name="Morin E."/>
            <person name="Chen J."/>
            <person name="Kohler A."/>
            <person name="Krizsan K."/>
            <person name="Balestrini R."/>
            <person name="Da Silva C."/>
            <person name="Montanini B."/>
            <person name="Hainaut M."/>
            <person name="Levati E."/>
            <person name="Barry K.W."/>
            <person name="Belfiori B."/>
            <person name="Cichocki N."/>
            <person name="Clum A."/>
            <person name="Dockter R.B."/>
            <person name="Fauchery L."/>
            <person name="Guy J."/>
            <person name="Iotti M."/>
            <person name="Le Tacon F."/>
            <person name="Lindquist E.A."/>
            <person name="Lipzen A."/>
            <person name="Malagnac F."/>
            <person name="Mello A."/>
            <person name="Molinier V."/>
            <person name="Miyauchi S."/>
            <person name="Poulain J."/>
            <person name="Riccioni C."/>
            <person name="Rubini A."/>
            <person name="Sitrit Y."/>
            <person name="Splivallo R."/>
            <person name="Traeger S."/>
            <person name="Wang M."/>
            <person name="Zifcakova L."/>
            <person name="Wipf D."/>
            <person name="Zambonelli A."/>
            <person name="Paolocci F."/>
            <person name="Nowrousian M."/>
            <person name="Ottonello S."/>
            <person name="Baldrian P."/>
            <person name="Spatafora J.W."/>
            <person name="Henrissat B."/>
            <person name="Nagy L.G."/>
            <person name="Aury J.M."/>
            <person name="Wincker P."/>
            <person name="Grigoriev I.V."/>
            <person name="Bonfante P."/>
            <person name="Martin F.M."/>
        </authorList>
    </citation>
    <scope>NUCLEOTIDE SEQUENCE [LARGE SCALE GENOMIC DNA]</scope>
    <source>
        <strain evidence="6 7">RN42</strain>
    </source>
</reference>
<dbReference type="InterPro" id="IPR011706">
    <property type="entry name" value="Cu-oxidase_C"/>
</dbReference>
<dbReference type="CDD" id="cd13889">
    <property type="entry name" value="CuRO_3_BOD"/>
    <property type="match status" value="1"/>
</dbReference>
<protein>
    <recommendedName>
        <fullName evidence="8">Cupredoxin</fullName>
    </recommendedName>
</protein>
<keyword evidence="2" id="KW-0186">Copper</keyword>
<evidence type="ECO:0000256" key="1">
    <source>
        <dbReference type="ARBA" id="ARBA00010609"/>
    </source>
</evidence>
<feature type="domain" description="Plastocyanin-like" evidence="3">
    <location>
        <begin position="227"/>
        <end position="328"/>
    </location>
</feature>
<feature type="domain" description="Plastocyanin-like" evidence="4">
    <location>
        <begin position="352"/>
        <end position="482"/>
    </location>
</feature>
<gene>
    <name evidence="6" type="ORF">BJ508DRAFT_215038</name>
</gene>
<dbReference type="GO" id="GO:0016491">
    <property type="term" value="F:oxidoreductase activity"/>
    <property type="evidence" value="ECO:0007669"/>
    <property type="project" value="InterPro"/>
</dbReference>
<keyword evidence="7" id="KW-1185">Reference proteome</keyword>
<dbReference type="Pfam" id="PF00394">
    <property type="entry name" value="Cu-oxidase"/>
    <property type="match status" value="1"/>
</dbReference>
<evidence type="ECO:0000313" key="7">
    <source>
        <dbReference type="Proteomes" id="UP000275078"/>
    </source>
</evidence>
<evidence type="ECO:0000313" key="6">
    <source>
        <dbReference type="EMBL" id="RPA74853.1"/>
    </source>
</evidence>
<dbReference type="PANTHER" id="PTHR48267">
    <property type="entry name" value="CUPREDOXIN SUPERFAMILY PROTEIN"/>
    <property type="match status" value="1"/>
</dbReference>
<dbReference type="EMBL" id="ML119779">
    <property type="protein sequence ID" value="RPA74853.1"/>
    <property type="molecule type" value="Genomic_DNA"/>
</dbReference>
<proteinExistence type="inferred from homology"/>
<dbReference type="Pfam" id="PF07731">
    <property type="entry name" value="Cu-oxidase_2"/>
    <property type="match status" value="1"/>
</dbReference>
<dbReference type="InterPro" id="IPR008972">
    <property type="entry name" value="Cupredoxin"/>
</dbReference>
<dbReference type="OrthoDB" id="262547at2759"/>
<dbReference type="SUPFAM" id="SSF49503">
    <property type="entry name" value="Cupredoxins"/>
    <property type="match status" value="2"/>
</dbReference>
<evidence type="ECO:0000259" key="4">
    <source>
        <dbReference type="Pfam" id="PF07731"/>
    </source>
</evidence>
<dbReference type="InterPro" id="IPR011707">
    <property type="entry name" value="Cu-oxidase-like_N"/>
</dbReference>
<accession>A0A3N4HM03</accession>
<evidence type="ECO:0000259" key="3">
    <source>
        <dbReference type="Pfam" id="PF00394"/>
    </source>
</evidence>
<dbReference type="Gene3D" id="2.60.40.420">
    <property type="entry name" value="Cupredoxins - blue copper proteins"/>
    <property type="match status" value="3"/>
</dbReference>
<comment type="similarity">
    <text evidence="1">Belongs to the multicopper oxidase family.</text>
</comment>
<sequence>MPAIIDESKPLHKRGDDDRWQSPQYKWSFSKPLAIPPIKGPSGSFVDPVTGEKFSYYEVHIKEFKQEIYPGKLTTFVGYDGISPGPTFKMNVGERSVVRFVNEANTPSSIHLHGSPSRPPFDGWAEDTIAKGNYKDYVWPNVGARTLWYHDHAMHVTAVNAFYGQAGFYILQDPVKEAALNLPNGKYDVPLSIVDRIYRTNGELVSPAGEDDSYWGDVIHVNGVPWPYLEVEPRKYRFRICDMSLSRSYKMSIQTKSNVKVPYHVIATDAGYVQTPIPTSEMVLGIGERYEIVVDFASYAGQNLTMRNPRDFSKNEDFALTNQIMQFRVAKSLSSTGGNGNLPSQLTTLEYPPNPNRVDRTFKFERTNGQWKINGVGFAEASKRVLAKPAYGNVEVWRLENSSGGWAHPIHIHLIDFKVLSRSSSRGVQAYENGYKDVVQLLENESVTVLARFQPWKGEYMFHCHNLIHEDDDMMASFDVANTKANAANGDIFSNPMNPQFRDKPFTGSPSLSEIEGEILPYWAGLKVYEGFN</sequence>
<dbReference type="AlphaFoldDB" id="A0A3N4HM03"/>